<comment type="caution">
    <text evidence="8">The sequence shown here is derived from an EMBL/GenBank/DDBJ whole genome shotgun (WGS) entry which is preliminary data.</text>
</comment>
<sequence length="331" mass="35072">MQEGKSMARKVLVMGEVRDGSLRNVSFEAVAAAKTIAEGGEVVGLLVGDSVASFANELIHYGADRVVTVENDKLKSYTSDGYAQAFLAVYAEEKPEGIVFGHTALGKDLSPKLAAKLEAGLISDVTALEIEGGNVIFTRPIYSGKAFEKKIVTDGILFATVRPNNIATLEKDESRTGEASSITVDVKDLRTIIQDVVRKTAEGVDLSEAKVIIAGGRGVKSEEGFKPLKELADVLGGAVGASRGACDAEYCDYSLQIGQTGKVVTPDLYIACGISGAIQHLAGMSNSKIIVAINKDPEASIFKVADYGIVGDLFEVLPLLTEEFKKLKVHS</sequence>
<organism evidence="8">
    <name type="scientific">Bacillus mycoides</name>
    <dbReference type="NCBI Taxonomy" id="1405"/>
    <lineage>
        <taxon>Bacteria</taxon>
        <taxon>Bacillati</taxon>
        <taxon>Bacillota</taxon>
        <taxon>Bacilli</taxon>
        <taxon>Bacillales</taxon>
        <taxon>Bacillaceae</taxon>
        <taxon>Bacillus</taxon>
        <taxon>Bacillus cereus group</taxon>
    </lineage>
</organism>
<reference evidence="8" key="1">
    <citation type="journal article" date="2012" name="Genome Res.">
        <title>Genomic characterization of the Bacillus cereus sensu lato species: Backdrop to the evolution of Bacillus anthracis.</title>
        <authorList>
            <person name="Zwick M.E."/>
            <person name="Joseph S.J."/>
            <person name="Didelot X."/>
            <person name="Chen P.E."/>
            <person name="Bishop-Lilly K.A."/>
            <person name="Stewart A.C."/>
            <person name="Willner K."/>
            <person name="Nolan N."/>
            <person name="Lentz S."/>
            <person name="Thomason M.K."/>
            <person name="Sozhamannan S."/>
            <person name="Mateczun A.J."/>
            <person name="Du L."/>
            <person name="Read T.D."/>
        </authorList>
    </citation>
    <scope>NUCLEOTIDE SEQUENCE [LARGE SCALE GENOMIC DNA]</scope>
    <source>
        <strain evidence="8">AH603</strain>
    </source>
</reference>
<dbReference type="Gene3D" id="3.40.50.620">
    <property type="entry name" value="HUPs"/>
    <property type="match status" value="1"/>
</dbReference>
<feature type="binding site" evidence="6">
    <location>
        <begin position="256"/>
        <end position="260"/>
    </location>
    <ligand>
        <name>FAD</name>
        <dbReference type="ChEBI" id="CHEBI:57692"/>
    </ligand>
</feature>
<dbReference type="FunFam" id="3.40.50.620:FF:000161">
    <property type="entry name" value="Electron transfer flavoprotein subunit alpha"/>
    <property type="match status" value="1"/>
</dbReference>
<comment type="cofactor">
    <cofactor evidence="6">
        <name>FAD</name>
        <dbReference type="ChEBI" id="CHEBI:57692"/>
    </cofactor>
    <text evidence="6">Binds 1 FAD per dimer.</text>
</comment>
<dbReference type="CDD" id="cd01715">
    <property type="entry name" value="ETF_alpha"/>
    <property type="match status" value="1"/>
</dbReference>
<dbReference type="PANTHER" id="PTHR43153">
    <property type="entry name" value="ELECTRON TRANSFER FLAVOPROTEIN ALPHA"/>
    <property type="match status" value="1"/>
</dbReference>
<keyword evidence="4 6" id="KW-0274">FAD</keyword>
<dbReference type="AlphaFoldDB" id="C2XZZ0"/>
<dbReference type="GO" id="GO:0009055">
    <property type="term" value="F:electron transfer activity"/>
    <property type="evidence" value="ECO:0007669"/>
    <property type="project" value="InterPro"/>
</dbReference>
<evidence type="ECO:0000313" key="8">
    <source>
        <dbReference type="EMBL" id="EEL68776.1"/>
    </source>
</evidence>
<dbReference type="SMART" id="SM00893">
    <property type="entry name" value="ETF"/>
    <property type="match status" value="1"/>
</dbReference>
<evidence type="ECO:0000256" key="5">
    <source>
        <dbReference type="ARBA" id="ARBA00022982"/>
    </source>
</evidence>
<feature type="domain" description="Electron transfer flavoprotein alpha/beta-subunit N-terminal" evidence="7">
    <location>
        <begin position="11"/>
        <end position="201"/>
    </location>
</feature>
<dbReference type="PANTHER" id="PTHR43153:SF1">
    <property type="entry name" value="ELECTRON TRANSFER FLAVOPROTEIN SUBUNIT ALPHA, MITOCHONDRIAL"/>
    <property type="match status" value="1"/>
</dbReference>
<dbReference type="InterPro" id="IPR018206">
    <property type="entry name" value="ETF_asu_C_CS"/>
</dbReference>
<evidence type="ECO:0000256" key="6">
    <source>
        <dbReference type="PIRSR" id="PIRSR000089-1"/>
    </source>
</evidence>
<dbReference type="Gene3D" id="3.40.50.1220">
    <property type="entry name" value="TPP-binding domain"/>
    <property type="match status" value="1"/>
</dbReference>
<dbReference type="GO" id="GO:0050660">
    <property type="term" value="F:flavin adenine dinucleotide binding"/>
    <property type="evidence" value="ECO:0007669"/>
    <property type="project" value="InterPro"/>
</dbReference>
<proteinExistence type="inferred from homology"/>
<keyword evidence="5" id="KW-0249">Electron transport</keyword>
<evidence type="ECO:0000256" key="4">
    <source>
        <dbReference type="ARBA" id="ARBA00022827"/>
    </source>
</evidence>
<dbReference type="PROSITE" id="PS00696">
    <property type="entry name" value="ETF_ALPHA"/>
    <property type="match status" value="1"/>
</dbReference>
<dbReference type="EMBL" id="ACMP01000115">
    <property type="protein sequence ID" value="EEL68776.1"/>
    <property type="molecule type" value="Genomic_DNA"/>
</dbReference>
<dbReference type="FunFam" id="3.40.50.1220:FF:000023">
    <property type="entry name" value="Electron transfer flavoprotein, alpha subunit"/>
    <property type="match status" value="1"/>
</dbReference>
<dbReference type="GO" id="GO:0033539">
    <property type="term" value="P:fatty acid beta-oxidation using acyl-CoA dehydrogenase"/>
    <property type="evidence" value="ECO:0007669"/>
    <property type="project" value="TreeGrafter"/>
</dbReference>
<keyword evidence="3" id="KW-0285">Flavoprotein</keyword>
<name>C2XZZ0_BACMY</name>
<dbReference type="SUPFAM" id="SSF52402">
    <property type="entry name" value="Adenine nucleotide alpha hydrolases-like"/>
    <property type="match status" value="1"/>
</dbReference>
<evidence type="ECO:0000256" key="1">
    <source>
        <dbReference type="ARBA" id="ARBA00005817"/>
    </source>
</evidence>
<dbReference type="InterPro" id="IPR014729">
    <property type="entry name" value="Rossmann-like_a/b/a_fold"/>
</dbReference>
<keyword evidence="2" id="KW-0813">Transport</keyword>
<dbReference type="InterPro" id="IPR014731">
    <property type="entry name" value="ETF_asu_C"/>
</dbReference>
<feature type="binding site" evidence="6">
    <location>
        <begin position="242"/>
        <end position="243"/>
    </location>
    <ligand>
        <name>FAD</name>
        <dbReference type="ChEBI" id="CHEBI:57692"/>
    </ligand>
</feature>
<accession>C2XZZ0</accession>
<protein>
    <submittedName>
        <fullName evidence="8">Electron transfer flavoprotein subunit alpha</fullName>
    </submittedName>
</protein>
<feature type="binding site" evidence="6">
    <location>
        <begin position="273"/>
        <end position="280"/>
    </location>
    <ligand>
        <name>FAD</name>
        <dbReference type="ChEBI" id="CHEBI:57692"/>
    </ligand>
</feature>
<dbReference type="Pfam" id="PF01012">
    <property type="entry name" value="ETF"/>
    <property type="match status" value="1"/>
</dbReference>
<feature type="binding site" evidence="6">
    <location>
        <position position="294"/>
    </location>
    <ligand>
        <name>FAD</name>
        <dbReference type="ChEBI" id="CHEBI:57692"/>
    </ligand>
</feature>
<dbReference type="Pfam" id="PF00766">
    <property type="entry name" value="ETF_alpha"/>
    <property type="match status" value="1"/>
</dbReference>
<dbReference type="PIRSF" id="PIRSF000089">
    <property type="entry name" value="Electra_flavoP_a"/>
    <property type="match status" value="1"/>
</dbReference>
<dbReference type="Proteomes" id="UP000001753">
    <property type="component" value="Chromosome"/>
</dbReference>
<dbReference type="InterPro" id="IPR033947">
    <property type="entry name" value="ETF_alpha_N"/>
</dbReference>
<dbReference type="InterPro" id="IPR029035">
    <property type="entry name" value="DHS-like_NAD/FAD-binding_dom"/>
</dbReference>
<dbReference type="InterPro" id="IPR001308">
    <property type="entry name" value="ETF_a/FixB"/>
</dbReference>
<dbReference type="SUPFAM" id="SSF52467">
    <property type="entry name" value="DHS-like NAD/FAD-binding domain"/>
    <property type="match status" value="1"/>
</dbReference>
<evidence type="ECO:0000259" key="7">
    <source>
        <dbReference type="SMART" id="SM00893"/>
    </source>
</evidence>
<evidence type="ECO:0000256" key="2">
    <source>
        <dbReference type="ARBA" id="ARBA00022448"/>
    </source>
</evidence>
<evidence type="ECO:0000256" key="3">
    <source>
        <dbReference type="ARBA" id="ARBA00022630"/>
    </source>
</evidence>
<gene>
    <name evidence="8" type="ORF">bcere0026_42750</name>
</gene>
<dbReference type="InterPro" id="IPR014730">
    <property type="entry name" value="ETF_a/b_N"/>
</dbReference>
<dbReference type="HOGENOM" id="CLU_034178_0_1_9"/>
<comment type="similarity">
    <text evidence="1">Belongs to the ETF alpha-subunit/FixB family.</text>
</comment>
<feature type="binding site" evidence="6">
    <location>
        <position position="217"/>
    </location>
    <ligand>
        <name>FAD</name>
        <dbReference type="ChEBI" id="CHEBI:57692"/>
    </ligand>
</feature>